<evidence type="ECO:0000256" key="5">
    <source>
        <dbReference type="SAM" id="Phobius"/>
    </source>
</evidence>
<dbReference type="PANTHER" id="PTHR13806:SF31">
    <property type="entry name" value="FLOTILLIN-LIKE PROTEIN 1-RELATED"/>
    <property type="match status" value="1"/>
</dbReference>
<protein>
    <submittedName>
        <fullName evidence="7">Inner membrane protein YqiK</fullName>
    </submittedName>
</protein>
<evidence type="ECO:0000256" key="4">
    <source>
        <dbReference type="ARBA" id="ARBA00023136"/>
    </source>
</evidence>
<comment type="similarity">
    <text evidence="2">Belongs to the band 7/mec-2 family. Flotillin subfamily.</text>
</comment>
<evidence type="ECO:0000256" key="2">
    <source>
        <dbReference type="ARBA" id="ARBA00007161"/>
    </source>
</evidence>
<dbReference type="InterPro" id="IPR031905">
    <property type="entry name" value="Flotillin_C"/>
</dbReference>
<dbReference type="InterPro" id="IPR027705">
    <property type="entry name" value="Flotillin_fam"/>
</dbReference>
<dbReference type="PANTHER" id="PTHR13806">
    <property type="entry name" value="FLOTILLIN-RELATED"/>
    <property type="match status" value="1"/>
</dbReference>
<proteinExistence type="inferred from homology"/>
<dbReference type="Gene3D" id="3.30.479.30">
    <property type="entry name" value="Band 7 domain"/>
    <property type="match status" value="1"/>
</dbReference>
<keyword evidence="5" id="KW-1133">Transmembrane helix</keyword>
<organism evidence="7">
    <name type="scientific">hydrothermal vent metagenome</name>
    <dbReference type="NCBI Taxonomy" id="652676"/>
    <lineage>
        <taxon>unclassified sequences</taxon>
        <taxon>metagenomes</taxon>
        <taxon>ecological metagenomes</taxon>
    </lineage>
</organism>
<evidence type="ECO:0000259" key="6">
    <source>
        <dbReference type="SMART" id="SM00244"/>
    </source>
</evidence>
<evidence type="ECO:0000313" key="7">
    <source>
        <dbReference type="EMBL" id="VAX35748.1"/>
    </source>
</evidence>
<evidence type="ECO:0000256" key="1">
    <source>
        <dbReference type="ARBA" id="ARBA00004236"/>
    </source>
</evidence>
<keyword evidence="4 5" id="KW-0472">Membrane</keyword>
<sequence>MDFLVITVIVFVVFLFAMILFLASCYKRCASNQILAIYGKVSSGQSVKCFHGGGTFVWPLIQDSQFLDLTPMTINIPLKGALSFQNIRINVPSTFTIAIDTSAEAMNNASVRLLGLSSDEIEKMATEIIFGQLRLTVASLTIEDINQDREKFLKAIRNNIEPELRKIGLTLINVNITDITDESDYIESIGKKAAAIAVNQAKIDVAEESKKGDVGSSIADKERRIEVSKYNAQAVEGENDAKAKIASYDANLAEKEAVANQRGKVAEQNAVVEIQKAKALAETKRLEAEEVVPREIEKRKVEINADATAEKNRREAKGQADAIVSVKTAEAEGIHKVLDAKAEGYNRLVSSCSDNAKDAATMLIVEKLEKIVELQTEAIKNIKIDKVTVWDSGSSEKGSSTANFLSNMVKSLPALHDISAMAGIELPEYLGKTVDNKKVADVAEEAVKQEEVGFVEEKDEK</sequence>
<dbReference type="Pfam" id="PF15975">
    <property type="entry name" value="Flot"/>
    <property type="match status" value="1"/>
</dbReference>
<dbReference type="AlphaFoldDB" id="A0A3B1DIB9"/>
<name>A0A3B1DIB9_9ZZZZ</name>
<dbReference type="CDD" id="cd03399">
    <property type="entry name" value="SPFH_flotillin"/>
    <property type="match status" value="1"/>
</dbReference>
<dbReference type="SUPFAM" id="SSF117892">
    <property type="entry name" value="Band 7/SPFH domain"/>
    <property type="match status" value="1"/>
</dbReference>
<dbReference type="Pfam" id="PF01145">
    <property type="entry name" value="Band_7"/>
    <property type="match status" value="1"/>
</dbReference>
<keyword evidence="5" id="KW-0812">Transmembrane</keyword>
<dbReference type="GO" id="GO:0005886">
    <property type="term" value="C:plasma membrane"/>
    <property type="evidence" value="ECO:0007669"/>
    <property type="project" value="UniProtKB-SubCell"/>
</dbReference>
<evidence type="ECO:0000256" key="3">
    <source>
        <dbReference type="ARBA" id="ARBA00022475"/>
    </source>
</evidence>
<feature type="domain" description="Band 7" evidence="6">
    <location>
        <begin position="24"/>
        <end position="193"/>
    </location>
</feature>
<accession>A0A3B1DIB9</accession>
<dbReference type="InterPro" id="IPR036013">
    <property type="entry name" value="Band_7/SPFH_dom_sf"/>
</dbReference>
<gene>
    <name evidence="7" type="ORF">MNBD_UNCLBAC01-207</name>
</gene>
<dbReference type="EMBL" id="UOGJ01000072">
    <property type="protein sequence ID" value="VAX35748.1"/>
    <property type="molecule type" value="Genomic_DNA"/>
</dbReference>
<dbReference type="SMART" id="SM00244">
    <property type="entry name" value="PHB"/>
    <property type="match status" value="1"/>
</dbReference>
<dbReference type="InterPro" id="IPR001107">
    <property type="entry name" value="Band_7"/>
</dbReference>
<feature type="transmembrane region" description="Helical" evidence="5">
    <location>
        <begin position="6"/>
        <end position="26"/>
    </location>
</feature>
<comment type="subcellular location">
    <subcellularLocation>
        <location evidence="1">Cell membrane</location>
    </subcellularLocation>
</comment>
<reference evidence="7" key="1">
    <citation type="submission" date="2018-06" db="EMBL/GenBank/DDBJ databases">
        <authorList>
            <person name="Zhirakovskaya E."/>
        </authorList>
    </citation>
    <scope>NUCLEOTIDE SEQUENCE</scope>
</reference>
<keyword evidence="3" id="KW-1003">Cell membrane</keyword>